<accession>A0A7Y9KC58</accession>
<evidence type="ECO:0000256" key="1">
    <source>
        <dbReference type="SAM" id="Phobius"/>
    </source>
</evidence>
<protein>
    <submittedName>
        <fullName evidence="2">Uncharacterized protein</fullName>
    </submittedName>
</protein>
<name>A0A7Y9KC58_9ACTN</name>
<organism evidence="2 3">
    <name type="scientific">Actinomadura citrea</name>
    <dbReference type="NCBI Taxonomy" id="46158"/>
    <lineage>
        <taxon>Bacteria</taxon>
        <taxon>Bacillati</taxon>
        <taxon>Actinomycetota</taxon>
        <taxon>Actinomycetes</taxon>
        <taxon>Streptosporangiales</taxon>
        <taxon>Thermomonosporaceae</taxon>
        <taxon>Actinomadura</taxon>
    </lineage>
</organism>
<feature type="transmembrane region" description="Helical" evidence="1">
    <location>
        <begin position="24"/>
        <end position="47"/>
    </location>
</feature>
<dbReference type="AlphaFoldDB" id="A0A7Y9KC58"/>
<dbReference type="RefSeq" id="WP_179834657.1">
    <property type="nucleotide sequence ID" value="NZ_BMRD01000018.1"/>
</dbReference>
<feature type="transmembrane region" description="Helical" evidence="1">
    <location>
        <begin position="81"/>
        <end position="101"/>
    </location>
</feature>
<gene>
    <name evidence="2" type="ORF">BJ999_003953</name>
</gene>
<keyword evidence="1" id="KW-0472">Membrane</keyword>
<keyword evidence="1" id="KW-0812">Transmembrane</keyword>
<sequence>MLLGALSGIAAAICIVLVPHQEGVVAAFPPGWAAAVSPGLLISLLPAASAMPRLTFAAGLPAMLGAIIGAVGALFGEHPVYGLIWTLWAALFLIGQQRAWLKAQANPA</sequence>
<evidence type="ECO:0000313" key="3">
    <source>
        <dbReference type="Proteomes" id="UP000591272"/>
    </source>
</evidence>
<reference evidence="2 3" key="1">
    <citation type="submission" date="2020-07" db="EMBL/GenBank/DDBJ databases">
        <title>Sequencing the genomes of 1000 actinobacteria strains.</title>
        <authorList>
            <person name="Klenk H.-P."/>
        </authorList>
    </citation>
    <scope>NUCLEOTIDE SEQUENCE [LARGE SCALE GENOMIC DNA]</scope>
    <source>
        <strain evidence="2 3">DSM 43461</strain>
    </source>
</reference>
<keyword evidence="1" id="KW-1133">Transmembrane helix</keyword>
<dbReference type="EMBL" id="JACCBT010000001">
    <property type="protein sequence ID" value="NYE13657.1"/>
    <property type="molecule type" value="Genomic_DNA"/>
</dbReference>
<feature type="transmembrane region" description="Helical" evidence="1">
    <location>
        <begin position="54"/>
        <end position="75"/>
    </location>
</feature>
<evidence type="ECO:0000313" key="2">
    <source>
        <dbReference type="EMBL" id="NYE13657.1"/>
    </source>
</evidence>
<keyword evidence="3" id="KW-1185">Reference proteome</keyword>
<comment type="caution">
    <text evidence="2">The sequence shown here is derived from an EMBL/GenBank/DDBJ whole genome shotgun (WGS) entry which is preliminary data.</text>
</comment>
<proteinExistence type="predicted"/>
<dbReference type="Proteomes" id="UP000591272">
    <property type="component" value="Unassembled WGS sequence"/>
</dbReference>